<dbReference type="Proteomes" id="UP001476798">
    <property type="component" value="Unassembled WGS sequence"/>
</dbReference>
<feature type="region of interest" description="Disordered" evidence="1">
    <location>
        <begin position="115"/>
        <end position="188"/>
    </location>
</feature>
<evidence type="ECO:0000313" key="3">
    <source>
        <dbReference type="EMBL" id="MEQ2160808.1"/>
    </source>
</evidence>
<organism evidence="3 4">
    <name type="scientific">Goodea atripinnis</name>
    <dbReference type="NCBI Taxonomy" id="208336"/>
    <lineage>
        <taxon>Eukaryota</taxon>
        <taxon>Metazoa</taxon>
        <taxon>Chordata</taxon>
        <taxon>Craniata</taxon>
        <taxon>Vertebrata</taxon>
        <taxon>Euteleostomi</taxon>
        <taxon>Actinopterygii</taxon>
        <taxon>Neopterygii</taxon>
        <taxon>Teleostei</taxon>
        <taxon>Neoteleostei</taxon>
        <taxon>Acanthomorphata</taxon>
        <taxon>Ovalentaria</taxon>
        <taxon>Atherinomorphae</taxon>
        <taxon>Cyprinodontiformes</taxon>
        <taxon>Goodeidae</taxon>
        <taxon>Goodea</taxon>
    </lineage>
</organism>
<name>A0ABV0MNW4_9TELE</name>
<accession>A0ABV0MNW4</accession>
<dbReference type="PANTHER" id="PTHR12824:SF2">
    <property type="entry name" value="GROUP XIIB SECRETORY PHOSPHOLIPASE A2-LIKE PROTEIN"/>
    <property type="match status" value="1"/>
</dbReference>
<dbReference type="PANTHER" id="PTHR12824">
    <property type="entry name" value="GROUP XII SECRETORY PHOSPHOLIPASE A2 FAMILY MEMBER"/>
    <property type="match status" value="1"/>
</dbReference>
<keyword evidence="2" id="KW-1133">Transmembrane helix</keyword>
<proteinExistence type="predicted"/>
<evidence type="ECO:0000313" key="4">
    <source>
        <dbReference type="Proteomes" id="UP001476798"/>
    </source>
</evidence>
<dbReference type="InterPro" id="IPR010711">
    <property type="entry name" value="PLA2G12"/>
</dbReference>
<feature type="compositionally biased region" description="Basic and acidic residues" evidence="1">
    <location>
        <begin position="127"/>
        <end position="145"/>
    </location>
</feature>
<dbReference type="EMBL" id="JAHRIO010010116">
    <property type="protein sequence ID" value="MEQ2160808.1"/>
    <property type="molecule type" value="Genomic_DNA"/>
</dbReference>
<dbReference type="Pfam" id="PF06951">
    <property type="entry name" value="PLA2G12"/>
    <property type="match status" value="1"/>
</dbReference>
<evidence type="ECO:0000256" key="1">
    <source>
        <dbReference type="SAM" id="MobiDB-lite"/>
    </source>
</evidence>
<feature type="non-terminal residue" evidence="3">
    <location>
        <position position="1"/>
    </location>
</feature>
<keyword evidence="2" id="KW-0812">Transmembrane</keyword>
<feature type="transmembrane region" description="Helical" evidence="2">
    <location>
        <begin position="66"/>
        <end position="84"/>
    </location>
</feature>
<protein>
    <submittedName>
        <fullName evidence="3">Uncharacterized protein</fullName>
    </submittedName>
</protein>
<comment type="caution">
    <text evidence="3">The sequence shown here is derived from an EMBL/GenBank/DDBJ whole genome shotgun (WGS) entry which is preliminary data.</text>
</comment>
<keyword evidence="2" id="KW-0472">Membrane</keyword>
<evidence type="ECO:0000256" key="2">
    <source>
        <dbReference type="SAM" id="Phobius"/>
    </source>
</evidence>
<sequence>NEDSGAAIDHTNIVQFRRLQVLNVLEEIQQLEGELQTKLTSTRPHLVEIYLCLDCSQLNNMLLRTVALILLCALMGMCATLGYYQTEANDEGEAATVVTQAAPLDSAFGDKISAADNQGSDLPEVEVQARETDTARDKHDEDHAAIEALAKKTVTQEQPPSEEETNEIRPVQTNKALNKPQAQEDASSWSLNSIRDSFQTVHGYFDSLVELVGGHNGVCQYRCRYGKDISCAFTSY</sequence>
<keyword evidence="4" id="KW-1185">Reference proteome</keyword>
<feature type="compositionally biased region" description="Polar residues" evidence="1">
    <location>
        <begin position="171"/>
        <end position="188"/>
    </location>
</feature>
<reference evidence="3 4" key="1">
    <citation type="submission" date="2021-06" db="EMBL/GenBank/DDBJ databases">
        <authorList>
            <person name="Palmer J.M."/>
        </authorList>
    </citation>
    <scope>NUCLEOTIDE SEQUENCE [LARGE SCALE GENOMIC DNA]</scope>
    <source>
        <strain evidence="3 4">GA_2019</strain>
        <tissue evidence="3">Muscle</tissue>
    </source>
</reference>
<gene>
    <name evidence="3" type="ORF">GOODEAATRI_003181</name>
</gene>